<name>A0A3B1E1G6_9GAMM</name>
<dbReference type="PANTHER" id="PTHR11070">
    <property type="entry name" value="UVRD / RECB / PCRA DNA HELICASE FAMILY MEMBER"/>
    <property type="match status" value="1"/>
</dbReference>
<evidence type="ECO:0000256" key="3">
    <source>
        <dbReference type="ARBA" id="ARBA00022801"/>
    </source>
</evidence>
<evidence type="ECO:0000256" key="1">
    <source>
        <dbReference type="ARBA" id="ARBA00009922"/>
    </source>
</evidence>
<keyword evidence="3 10" id="KW-0378">Hydrolase</keyword>
<dbReference type="AlphaFoldDB" id="A0A3B1E1G6"/>
<proteinExistence type="inferred from homology"/>
<dbReference type="PROSITE" id="PS51198">
    <property type="entry name" value="UVRD_HELICASE_ATP_BIND"/>
    <property type="match status" value="1"/>
</dbReference>
<evidence type="ECO:0000259" key="11">
    <source>
        <dbReference type="PROSITE" id="PS51198"/>
    </source>
</evidence>
<evidence type="ECO:0000256" key="2">
    <source>
        <dbReference type="ARBA" id="ARBA00022741"/>
    </source>
</evidence>
<evidence type="ECO:0000256" key="4">
    <source>
        <dbReference type="ARBA" id="ARBA00022806"/>
    </source>
</evidence>
<evidence type="ECO:0000313" key="14">
    <source>
        <dbReference type="Proteomes" id="UP000271849"/>
    </source>
</evidence>
<dbReference type="GO" id="GO:0043138">
    <property type="term" value="F:3'-5' DNA helicase activity"/>
    <property type="evidence" value="ECO:0007669"/>
    <property type="project" value="UniProtKB-EC"/>
</dbReference>
<organism evidence="13 14">
    <name type="scientific">Buchnera aphidicola</name>
    <name type="common">Cinara strobi</name>
    <dbReference type="NCBI Taxonomy" id="1921549"/>
    <lineage>
        <taxon>Bacteria</taxon>
        <taxon>Pseudomonadati</taxon>
        <taxon>Pseudomonadota</taxon>
        <taxon>Gammaproteobacteria</taxon>
        <taxon>Enterobacterales</taxon>
        <taxon>Erwiniaceae</taxon>
        <taxon>Buchnera</taxon>
    </lineage>
</organism>
<evidence type="ECO:0000313" key="13">
    <source>
        <dbReference type="EMBL" id="VAX76905.1"/>
    </source>
</evidence>
<evidence type="ECO:0000256" key="5">
    <source>
        <dbReference type="ARBA" id="ARBA00022840"/>
    </source>
</evidence>
<dbReference type="Pfam" id="PF00580">
    <property type="entry name" value="UvrD-helicase"/>
    <property type="match status" value="1"/>
</dbReference>
<evidence type="ECO:0000256" key="9">
    <source>
        <dbReference type="ARBA" id="ARBA00048988"/>
    </source>
</evidence>
<dbReference type="EMBL" id="LR025085">
    <property type="protein sequence ID" value="VAX76905.1"/>
    <property type="molecule type" value="Genomic_DNA"/>
</dbReference>
<dbReference type="Gene3D" id="1.10.10.160">
    <property type="match status" value="1"/>
</dbReference>
<dbReference type="Gene3D" id="1.10.486.10">
    <property type="entry name" value="PCRA, domain 4"/>
    <property type="match status" value="1"/>
</dbReference>
<dbReference type="Pfam" id="PF13361">
    <property type="entry name" value="UvrD_C"/>
    <property type="match status" value="1"/>
</dbReference>
<dbReference type="InterPro" id="IPR014017">
    <property type="entry name" value="DNA_helicase_UvrD-like_C"/>
</dbReference>
<dbReference type="InterPro" id="IPR013986">
    <property type="entry name" value="DExx_box_DNA_helicase_dom_sf"/>
</dbReference>
<reference evidence="14" key="1">
    <citation type="submission" date="2018-09" db="EMBL/GenBank/DDBJ databases">
        <authorList>
            <person name="Manzano-Marin A."/>
            <person name="Manzano-Marin A."/>
        </authorList>
    </citation>
    <scope>NUCLEOTIDE SEQUENCE [LARGE SCALE GENOMIC DNA]</scope>
    <source>
        <strain evidence="14">BuCistrobi</strain>
    </source>
</reference>
<dbReference type="Gene3D" id="3.40.50.300">
    <property type="entry name" value="P-loop containing nucleotide triphosphate hydrolases"/>
    <property type="match status" value="2"/>
</dbReference>
<keyword evidence="4 10" id="KW-0347">Helicase</keyword>
<keyword evidence="2 10" id="KW-0547">Nucleotide-binding</keyword>
<dbReference type="GO" id="GO:0003677">
    <property type="term" value="F:DNA binding"/>
    <property type="evidence" value="ECO:0007669"/>
    <property type="project" value="InterPro"/>
</dbReference>
<feature type="binding site" evidence="10">
    <location>
        <begin position="22"/>
        <end position="29"/>
    </location>
    <ligand>
        <name>ATP</name>
        <dbReference type="ChEBI" id="CHEBI:30616"/>
    </ligand>
</feature>
<dbReference type="InterPro" id="IPR027417">
    <property type="entry name" value="P-loop_NTPase"/>
</dbReference>
<gene>
    <name evidence="13" type="primary">rep</name>
    <name evidence="13" type="ORF">BUCINSTRO3249_0398</name>
</gene>
<sequence length="644" mass="75386">MILNEIQKKAIHIINDPCLILAGAGSGKTSVIINKLITLIQIYQYDPKKIIVVTFTNRAAKEIESRLLKILTVKQIQDILVSTFHSLGLKIIRNEYKILGLKSNFTLFDEYDQLNLLKNIIYTSKNDSNLFFLKQLLHQISYWKNKLLNPSIARKFAINPLEKKCIFFYEQYDNFLKRHNILDFNDLIFLPTILLKNNIDARLRWQEKVQYLLVDEYQDINMSQYKLIKLLCGHNSNFTVVGDDDQSIYSWRGAQPDIFYLLKDDFPHLNILKMEQNYRSSGCILNAANILISNNSNVFNKKLFSQLDYGNRIYASMCVNEVNEAQKIIKYICTHKNNNNLRYHDYAILYRSNSQAKIVESELIFQNIPYCIHSGFSFFNLSEIKNLLAYLRLIVNQNDDLAFLRIINTPNRRIGLVTLSKLKLFAKIQKISLFEASLNKKMQLQLKKNTTLYLNNFTLWIIKLSSLLIDNPKIILKQVIQDINYFQWIKQNDKDLNMINRKIQEVIFFSDWLQKTLSGDHLNSPICLEDILIRFTCGELNDSFRDNVKDKSNKLQLMTIHASKGLEFSVVCIIGLEEGTLPHQKSIIDKNVKEERRLMYVGITRAKKQLFLSFCKTKKKFGALINLQPSRFLFELPKEELYWI</sequence>
<protein>
    <recommendedName>
        <fullName evidence="8">DNA 3'-5' helicase</fullName>
        <ecNumber evidence="8">5.6.2.4</ecNumber>
    </recommendedName>
</protein>
<dbReference type="Proteomes" id="UP000271849">
    <property type="component" value="Chromosome"/>
</dbReference>
<comment type="catalytic activity">
    <reaction evidence="9">
        <text>ATP + H2O = ADP + phosphate + H(+)</text>
        <dbReference type="Rhea" id="RHEA:13065"/>
        <dbReference type="ChEBI" id="CHEBI:15377"/>
        <dbReference type="ChEBI" id="CHEBI:15378"/>
        <dbReference type="ChEBI" id="CHEBI:30616"/>
        <dbReference type="ChEBI" id="CHEBI:43474"/>
        <dbReference type="ChEBI" id="CHEBI:456216"/>
        <dbReference type="EC" id="5.6.2.4"/>
    </reaction>
</comment>
<dbReference type="InterPro" id="IPR014016">
    <property type="entry name" value="UvrD-like_ATP-bd"/>
</dbReference>
<dbReference type="RefSeq" id="WP_158349247.1">
    <property type="nucleotide sequence ID" value="NZ_LR025085.1"/>
</dbReference>
<dbReference type="GO" id="GO:0005524">
    <property type="term" value="F:ATP binding"/>
    <property type="evidence" value="ECO:0007669"/>
    <property type="project" value="UniProtKB-UniRule"/>
</dbReference>
<evidence type="ECO:0000259" key="12">
    <source>
        <dbReference type="PROSITE" id="PS51217"/>
    </source>
</evidence>
<dbReference type="CDD" id="cd18807">
    <property type="entry name" value="SF1_C_UvrD"/>
    <property type="match status" value="1"/>
</dbReference>
<evidence type="ECO:0000256" key="10">
    <source>
        <dbReference type="PROSITE-ProRule" id="PRU00560"/>
    </source>
</evidence>
<dbReference type="STRING" id="1921549.GCA_900128825_00398"/>
<dbReference type="GO" id="GO:0000725">
    <property type="term" value="P:recombinational repair"/>
    <property type="evidence" value="ECO:0007669"/>
    <property type="project" value="TreeGrafter"/>
</dbReference>
<evidence type="ECO:0000256" key="7">
    <source>
        <dbReference type="ARBA" id="ARBA00034617"/>
    </source>
</evidence>
<comment type="similarity">
    <text evidence="1">Belongs to the helicase family. UvrD subfamily.</text>
</comment>
<feature type="domain" description="UvrD-like helicase ATP-binding" evidence="11">
    <location>
        <begin position="1"/>
        <end position="281"/>
    </location>
</feature>
<dbReference type="SUPFAM" id="SSF52540">
    <property type="entry name" value="P-loop containing nucleoside triphosphate hydrolases"/>
    <property type="match status" value="1"/>
</dbReference>
<dbReference type="CDD" id="cd17932">
    <property type="entry name" value="DEXQc_UvrD"/>
    <property type="match status" value="1"/>
</dbReference>
<dbReference type="OrthoDB" id="9806690at2"/>
<dbReference type="InterPro" id="IPR000212">
    <property type="entry name" value="DNA_helicase_UvrD/REP"/>
</dbReference>
<keyword evidence="5 10" id="KW-0067">ATP-binding</keyword>
<evidence type="ECO:0000256" key="6">
    <source>
        <dbReference type="ARBA" id="ARBA00023235"/>
    </source>
</evidence>
<feature type="domain" description="UvrD-like helicase C-terminal" evidence="12">
    <location>
        <begin position="282"/>
        <end position="565"/>
    </location>
</feature>
<keyword evidence="6" id="KW-0413">Isomerase</keyword>
<accession>A0A3B1E1G6</accession>
<dbReference type="PROSITE" id="PS51217">
    <property type="entry name" value="UVRD_HELICASE_CTER"/>
    <property type="match status" value="1"/>
</dbReference>
<dbReference type="EC" id="5.6.2.4" evidence="8"/>
<dbReference type="GO" id="GO:0005829">
    <property type="term" value="C:cytosol"/>
    <property type="evidence" value="ECO:0007669"/>
    <property type="project" value="TreeGrafter"/>
</dbReference>
<dbReference type="GO" id="GO:0016887">
    <property type="term" value="F:ATP hydrolysis activity"/>
    <property type="evidence" value="ECO:0007669"/>
    <property type="project" value="RHEA"/>
</dbReference>
<dbReference type="PANTHER" id="PTHR11070:SF64">
    <property type="entry name" value="ATP-DEPENDENT DNA HELICASE REP"/>
    <property type="match status" value="1"/>
</dbReference>
<evidence type="ECO:0000256" key="8">
    <source>
        <dbReference type="ARBA" id="ARBA00034808"/>
    </source>
</evidence>
<comment type="catalytic activity">
    <reaction evidence="7">
        <text>Couples ATP hydrolysis with the unwinding of duplex DNA by translocating in the 3'-5' direction.</text>
        <dbReference type="EC" id="5.6.2.4"/>
    </reaction>
</comment>